<evidence type="ECO:0000256" key="6">
    <source>
        <dbReference type="ARBA" id="ARBA00022692"/>
    </source>
</evidence>
<comment type="similarity">
    <text evidence="2">Belongs to the UbiA prenyltransferase family.</text>
</comment>
<dbReference type="FunFam" id="1.10.357.140:FF:000004">
    <property type="entry name" value="Protoheme IX farnesyltransferase, mitochondrial"/>
    <property type="match status" value="1"/>
</dbReference>
<comment type="subcellular location">
    <subcellularLocation>
        <location evidence="1">Mitochondrion membrane</location>
        <topology evidence="1">Multi-pass membrane protein</topology>
    </subcellularLocation>
</comment>
<comment type="catalytic activity">
    <reaction evidence="13">
        <text>heme b + (2E,6E)-farnesyl diphosphate + H2O = Fe(II)-heme o + diphosphate</text>
        <dbReference type="Rhea" id="RHEA:28070"/>
        <dbReference type="ChEBI" id="CHEBI:15377"/>
        <dbReference type="ChEBI" id="CHEBI:33019"/>
        <dbReference type="ChEBI" id="CHEBI:60344"/>
        <dbReference type="ChEBI" id="CHEBI:60530"/>
        <dbReference type="ChEBI" id="CHEBI:175763"/>
        <dbReference type="EC" id="2.5.1.141"/>
    </reaction>
</comment>
<keyword evidence="8 14" id="KW-1133">Transmembrane helix</keyword>
<dbReference type="AlphaFoldDB" id="A0AAA9S463"/>
<evidence type="ECO:0000256" key="9">
    <source>
        <dbReference type="ARBA" id="ARBA00023128"/>
    </source>
</evidence>
<evidence type="ECO:0000256" key="12">
    <source>
        <dbReference type="ARBA" id="ARBA00030253"/>
    </source>
</evidence>
<dbReference type="GO" id="GO:0035264">
    <property type="term" value="P:multicellular organism growth"/>
    <property type="evidence" value="ECO:0007669"/>
    <property type="project" value="Ensembl"/>
</dbReference>
<keyword evidence="10" id="KW-0350">Heme biosynthesis</keyword>
<dbReference type="Proteomes" id="UP000009136">
    <property type="component" value="Chromosome 19"/>
</dbReference>
<evidence type="ECO:0000256" key="14">
    <source>
        <dbReference type="SAM" id="Phobius"/>
    </source>
</evidence>
<keyword evidence="5" id="KW-0808">Transferase</keyword>
<feature type="transmembrane region" description="Helical" evidence="14">
    <location>
        <begin position="231"/>
        <end position="252"/>
    </location>
</feature>
<organism evidence="15 16">
    <name type="scientific">Bos taurus</name>
    <name type="common">Bovine</name>
    <dbReference type="NCBI Taxonomy" id="9913"/>
    <lineage>
        <taxon>Eukaryota</taxon>
        <taxon>Metazoa</taxon>
        <taxon>Chordata</taxon>
        <taxon>Craniata</taxon>
        <taxon>Vertebrata</taxon>
        <taxon>Euteleostomi</taxon>
        <taxon>Mammalia</taxon>
        <taxon>Eutheria</taxon>
        <taxon>Laurasiatheria</taxon>
        <taxon>Artiodactyla</taxon>
        <taxon>Ruminantia</taxon>
        <taxon>Pecora</taxon>
        <taxon>Bovidae</taxon>
        <taxon>Bovinae</taxon>
        <taxon>Bos</taxon>
    </lineage>
</organism>
<dbReference type="GO" id="GO:0005759">
    <property type="term" value="C:mitochondrial matrix"/>
    <property type="evidence" value="ECO:0007669"/>
    <property type="project" value="Ensembl"/>
</dbReference>
<reference evidence="15" key="1">
    <citation type="submission" date="2018-03" db="EMBL/GenBank/DDBJ databases">
        <title>ARS-UCD1.2.</title>
        <authorList>
            <person name="Rosen B.D."/>
            <person name="Bickhart D.M."/>
            <person name="Koren S."/>
            <person name="Schnabel R.D."/>
            <person name="Hall R."/>
            <person name="Zimin A."/>
            <person name="Dreischer C."/>
            <person name="Schultheiss S."/>
            <person name="Schroeder S.G."/>
            <person name="Elsik C.G."/>
            <person name="Couldrey C."/>
            <person name="Liu G.E."/>
            <person name="Van Tassell C.P."/>
            <person name="Phillippy A.M."/>
            <person name="Smith T.P.L."/>
            <person name="Medrano J.F."/>
        </authorList>
    </citation>
    <scope>NUCLEOTIDE SEQUENCE [LARGE SCALE GENOMIC DNA]</scope>
    <source>
        <strain evidence="15">Hereford</strain>
    </source>
</reference>
<feature type="transmembrane region" description="Helical" evidence="14">
    <location>
        <begin position="258"/>
        <end position="277"/>
    </location>
</feature>
<dbReference type="GO" id="GO:0008535">
    <property type="term" value="P:respiratory chain complex IV assembly"/>
    <property type="evidence" value="ECO:0007669"/>
    <property type="project" value="Ensembl"/>
</dbReference>
<dbReference type="GO" id="GO:0008495">
    <property type="term" value="F:protoheme IX farnesyltransferase activity"/>
    <property type="evidence" value="ECO:0007669"/>
    <property type="project" value="UniProtKB-EC"/>
</dbReference>
<dbReference type="GO" id="GO:0000266">
    <property type="term" value="P:mitochondrial fission"/>
    <property type="evidence" value="ECO:0007669"/>
    <property type="project" value="Ensembl"/>
</dbReference>
<dbReference type="GO" id="GO:0002521">
    <property type="term" value="P:leukocyte differentiation"/>
    <property type="evidence" value="ECO:0007669"/>
    <property type="project" value="Ensembl"/>
</dbReference>
<dbReference type="GO" id="GO:0005829">
    <property type="term" value="C:cytosol"/>
    <property type="evidence" value="ECO:0007669"/>
    <property type="project" value="Ensembl"/>
</dbReference>
<evidence type="ECO:0000256" key="4">
    <source>
        <dbReference type="ARBA" id="ARBA00016335"/>
    </source>
</evidence>
<dbReference type="GO" id="GO:0006784">
    <property type="term" value="P:heme A biosynthetic process"/>
    <property type="evidence" value="ECO:0007669"/>
    <property type="project" value="Ensembl"/>
</dbReference>
<keyword evidence="7" id="KW-0809">Transit peptide</keyword>
<dbReference type="InterPro" id="IPR006369">
    <property type="entry name" value="Protohaem_IX_farnesylTrfase"/>
</dbReference>
<reference evidence="15" key="3">
    <citation type="submission" date="2025-09" db="UniProtKB">
        <authorList>
            <consortium name="Ensembl"/>
        </authorList>
    </citation>
    <scope>IDENTIFICATION</scope>
    <source>
        <strain evidence="15">Hereford</strain>
    </source>
</reference>
<evidence type="ECO:0000256" key="3">
    <source>
        <dbReference type="ARBA" id="ARBA00012292"/>
    </source>
</evidence>
<proteinExistence type="inferred from homology"/>
<keyword evidence="16" id="KW-1185">Reference proteome</keyword>
<dbReference type="GO" id="GO:0004311">
    <property type="term" value="F:geranylgeranyl diphosphate synthase activity"/>
    <property type="evidence" value="ECO:0007669"/>
    <property type="project" value="Ensembl"/>
</dbReference>
<name>A0AAA9S463_BOVIN</name>
<dbReference type="GO" id="GO:0009060">
    <property type="term" value="P:aerobic respiration"/>
    <property type="evidence" value="ECO:0007669"/>
    <property type="project" value="Ensembl"/>
</dbReference>
<evidence type="ECO:0000256" key="2">
    <source>
        <dbReference type="ARBA" id="ARBA00005985"/>
    </source>
</evidence>
<dbReference type="InterPro" id="IPR044878">
    <property type="entry name" value="UbiA_sf"/>
</dbReference>
<reference evidence="15" key="2">
    <citation type="submission" date="2025-08" db="UniProtKB">
        <authorList>
            <consortium name="Ensembl"/>
        </authorList>
    </citation>
    <scope>IDENTIFICATION</scope>
    <source>
        <strain evidence="15">Hereford</strain>
    </source>
</reference>
<dbReference type="GO" id="GO:0055070">
    <property type="term" value="P:copper ion homeostasis"/>
    <property type="evidence" value="ECO:0007669"/>
    <property type="project" value="Ensembl"/>
</dbReference>
<dbReference type="InterPro" id="IPR030470">
    <property type="entry name" value="UbiA_prenylTrfase_CS"/>
</dbReference>
<protein>
    <recommendedName>
        <fullName evidence="4">Protoheme IX farnesyltransferase, mitochondrial</fullName>
        <ecNumber evidence="3">2.5.1.141</ecNumber>
    </recommendedName>
    <alternativeName>
        <fullName evidence="12">Heme O synthase</fullName>
    </alternativeName>
</protein>
<keyword evidence="6 14" id="KW-0812">Transmembrane</keyword>
<dbReference type="GO" id="GO:0031966">
    <property type="term" value="C:mitochondrial membrane"/>
    <property type="evidence" value="ECO:0007669"/>
    <property type="project" value="UniProtKB-SubCell"/>
</dbReference>
<accession>A0AAA9S463</accession>
<dbReference type="GO" id="GO:0005730">
    <property type="term" value="C:nucleolus"/>
    <property type="evidence" value="ECO:0007669"/>
    <property type="project" value="Ensembl"/>
</dbReference>
<dbReference type="GeneTree" id="ENSGT00940000153771"/>
<dbReference type="PROSITE" id="PS00943">
    <property type="entry name" value="UBIA"/>
    <property type="match status" value="1"/>
</dbReference>
<dbReference type="InterPro" id="IPR000537">
    <property type="entry name" value="UbiA_prenyltransferase"/>
</dbReference>
<dbReference type="CDD" id="cd13957">
    <property type="entry name" value="PT_UbiA_Cox10"/>
    <property type="match status" value="1"/>
</dbReference>
<evidence type="ECO:0000313" key="16">
    <source>
        <dbReference type="Proteomes" id="UP000009136"/>
    </source>
</evidence>
<dbReference type="PANTHER" id="PTHR43448">
    <property type="entry name" value="PROTOHEME IX FARNESYLTRANSFERASE, MITOCHONDRIAL"/>
    <property type="match status" value="1"/>
</dbReference>
<evidence type="ECO:0000313" key="15">
    <source>
        <dbReference type="Ensembl" id="ENSBTAP00000080725.1"/>
    </source>
</evidence>
<evidence type="ECO:0000256" key="11">
    <source>
        <dbReference type="ARBA" id="ARBA00023136"/>
    </source>
</evidence>
<keyword evidence="11 14" id="KW-0472">Membrane</keyword>
<dbReference type="GO" id="GO:0070069">
    <property type="term" value="C:cytochrome complex"/>
    <property type="evidence" value="ECO:0007669"/>
    <property type="project" value="Ensembl"/>
</dbReference>
<evidence type="ECO:0000256" key="1">
    <source>
        <dbReference type="ARBA" id="ARBA00004225"/>
    </source>
</evidence>
<dbReference type="Ensembl" id="ENSBTAT00000122531.2">
    <property type="protein sequence ID" value="ENSBTAP00000080725.1"/>
    <property type="gene ID" value="ENSBTAG00000015294.7"/>
</dbReference>
<gene>
    <name evidence="15" type="primary">COX10</name>
</gene>
<dbReference type="PANTHER" id="PTHR43448:SF2">
    <property type="entry name" value="PROTOHEME IX FARNESYLTRANSFERASE, MITOCHONDRIAL"/>
    <property type="match status" value="1"/>
</dbReference>
<evidence type="ECO:0000256" key="8">
    <source>
        <dbReference type="ARBA" id="ARBA00022989"/>
    </source>
</evidence>
<dbReference type="Pfam" id="PF01040">
    <property type="entry name" value="UbiA"/>
    <property type="match status" value="1"/>
</dbReference>
<evidence type="ECO:0000256" key="13">
    <source>
        <dbReference type="ARBA" id="ARBA00047690"/>
    </source>
</evidence>
<feature type="transmembrane region" description="Helical" evidence="14">
    <location>
        <begin position="165"/>
        <end position="184"/>
    </location>
</feature>
<evidence type="ECO:0000256" key="5">
    <source>
        <dbReference type="ARBA" id="ARBA00022679"/>
    </source>
</evidence>
<dbReference type="EC" id="2.5.1.141" evidence="3"/>
<evidence type="ECO:0000256" key="7">
    <source>
        <dbReference type="ARBA" id="ARBA00022946"/>
    </source>
</evidence>
<evidence type="ECO:0000256" key="10">
    <source>
        <dbReference type="ARBA" id="ARBA00023133"/>
    </source>
</evidence>
<sequence length="468" mass="51048">MAASPHTLSSRLLTGWGGGCIWYLERRVTRESPRRFLHLLRNVNQQWVTFQHFNFLRHMYVTQLNRSLKQQIKPKPEPAESPFLEKTSLDEAKAEICEMRPLVPPSLSLSRKPSEKALIEPEPTSVIEGSIDLGKETKEEKQWKEMKLRVDDLPGILARLSKIKLTALVVSTTSAGFALAPAPFDWSCFLLTFVGTGLASCAANSINQFFEVPFDSNMNRTKNRPLVRGQISPLLAVSFATCCAVPGVALLTWGVNPLTGALGLFNIFLYTCCYTPLKRVSIANTWVGAVVGAIPPVMGWTAATGSLDAGEAYLKMCIEQNRTVRLAHEKRGLSRKTSETPHGSLMFPPFPGWFPSCAGSFSAISRAAQLLSPGLPVPSPTSNDRDVGAQGTQLVLLVPLGLAPCSEPLSGWCPKNQSHCLLRAGPSDIRGRLYFVIRPRGRSGPSVALFPTSLVPGWSSLASVSLIP</sequence>
<keyword evidence="9" id="KW-0496">Mitochondrion</keyword>
<feature type="transmembrane region" description="Helical" evidence="14">
    <location>
        <begin position="190"/>
        <end position="210"/>
    </location>
</feature>
<dbReference type="Gene3D" id="1.10.357.140">
    <property type="entry name" value="UbiA prenyltransferase"/>
    <property type="match status" value="1"/>
</dbReference>